<dbReference type="PROSITE" id="PS51712">
    <property type="entry name" value="G_ENGA"/>
    <property type="match status" value="1"/>
</dbReference>
<evidence type="ECO:0000256" key="8">
    <source>
        <dbReference type="HAMAP-Rule" id="MF_00195"/>
    </source>
</evidence>
<evidence type="ECO:0000256" key="7">
    <source>
        <dbReference type="ARBA" id="ARBA00032345"/>
    </source>
</evidence>
<dbReference type="EMBL" id="PFVJ01000022">
    <property type="protein sequence ID" value="PJA90158.1"/>
    <property type="molecule type" value="Genomic_DNA"/>
</dbReference>
<dbReference type="InterPro" id="IPR031166">
    <property type="entry name" value="G_ENGA"/>
</dbReference>
<comment type="subunit">
    <text evidence="8">Associates with the 50S ribosomal subunit.</text>
</comment>
<name>A0A2M7Z7F7_9BACT</name>
<feature type="binding site" evidence="8">
    <location>
        <begin position="202"/>
        <end position="209"/>
    </location>
    <ligand>
        <name>GTP</name>
        <dbReference type="ChEBI" id="CHEBI:37565"/>
        <label>2</label>
    </ligand>
</feature>
<evidence type="ECO:0000256" key="4">
    <source>
        <dbReference type="ARBA" id="ARBA00022737"/>
    </source>
</evidence>
<feature type="binding site" evidence="8">
    <location>
        <begin position="322"/>
        <end position="325"/>
    </location>
    <ligand>
        <name>GTP</name>
        <dbReference type="ChEBI" id="CHEBI:37565"/>
        <label>2</label>
    </ligand>
</feature>
<feature type="binding site" evidence="8">
    <location>
        <begin position="66"/>
        <end position="70"/>
    </location>
    <ligand>
        <name>GTP</name>
        <dbReference type="ChEBI" id="CHEBI:37565"/>
        <label>1</label>
    </ligand>
</feature>
<dbReference type="GO" id="GO:0005525">
    <property type="term" value="F:GTP binding"/>
    <property type="evidence" value="ECO:0007669"/>
    <property type="project" value="UniProtKB-UniRule"/>
</dbReference>
<evidence type="ECO:0000313" key="13">
    <source>
        <dbReference type="Proteomes" id="UP000230843"/>
    </source>
</evidence>
<dbReference type="InterPro" id="IPR006073">
    <property type="entry name" value="GTP-bd"/>
</dbReference>
<evidence type="ECO:0000256" key="5">
    <source>
        <dbReference type="ARBA" id="ARBA00022741"/>
    </source>
</evidence>
<keyword evidence="6 8" id="KW-0342">GTP-binding</keyword>
<dbReference type="CDD" id="cd01895">
    <property type="entry name" value="EngA2"/>
    <property type="match status" value="1"/>
</dbReference>
<dbReference type="SMART" id="SM00382">
    <property type="entry name" value="AAA"/>
    <property type="match status" value="2"/>
</dbReference>
<dbReference type="Pfam" id="PF14714">
    <property type="entry name" value="KH_dom-like"/>
    <property type="match status" value="1"/>
</dbReference>
<dbReference type="InterPro" id="IPR032859">
    <property type="entry name" value="KH_dom-like"/>
</dbReference>
<evidence type="ECO:0000256" key="10">
    <source>
        <dbReference type="RuleBase" id="RU004481"/>
    </source>
</evidence>
<feature type="domain" description="EngA-type G" evidence="11">
    <location>
        <begin position="196"/>
        <end position="380"/>
    </location>
</feature>
<evidence type="ECO:0000256" key="9">
    <source>
        <dbReference type="PROSITE-ProRule" id="PRU01049"/>
    </source>
</evidence>
<feature type="binding site" evidence="8">
    <location>
        <begin position="19"/>
        <end position="26"/>
    </location>
    <ligand>
        <name>GTP</name>
        <dbReference type="ChEBI" id="CHEBI:37565"/>
        <label>1</label>
    </ligand>
</feature>
<comment type="caution">
    <text evidence="12">The sequence shown here is derived from an EMBL/GenBank/DDBJ whole genome shotgun (WGS) entry which is preliminary data.</text>
</comment>
<evidence type="ECO:0000256" key="3">
    <source>
        <dbReference type="ARBA" id="ARBA00022517"/>
    </source>
</evidence>
<dbReference type="HAMAP" id="MF_00195">
    <property type="entry name" value="GTPase_Der"/>
    <property type="match status" value="1"/>
</dbReference>
<dbReference type="InterPro" id="IPR003593">
    <property type="entry name" value="AAA+_ATPase"/>
</dbReference>
<evidence type="ECO:0000256" key="6">
    <source>
        <dbReference type="ARBA" id="ARBA00023134"/>
    </source>
</evidence>
<dbReference type="InterPro" id="IPR005225">
    <property type="entry name" value="Small_GTP-bd"/>
</dbReference>
<dbReference type="PIRSF" id="PIRSF006485">
    <property type="entry name" value="GTP-binding_EngA"/>
    <property type="match status" value="1"/>
</dbReference>
<reference evidence="13" key="1">
    <citation type="submission" date="2017-09" db="EMBL/GenBank/DDBJ databases">
        <title>Depth-based differentiation of microbial function through sediment-hosted aquifers and enrichment of novel symbionts in the deep terrestrial subsurface.</title>
        <authorList>
            <person name="Probst A.J."/>
            <person name="Ladd B."/>
            <person name="Jarett J.K."/>
            <person name="Geller-Mcgrath D.E."/>
            <person name="Sieber C.M.K."/>
            <person name="Emerson J.B."/>
            <person name="Anantharaman K."/>
            <person name="Thomas B.C."/>
            <person name="Malmstrom R."/>
            <person name="Stieglmeier M."/>
            <person name="Klingl A."/>
            <person name="Woyke T."/>
            <person name="Ryan C.M."/>
            <person name="Banfield J.F."/>
        </authorList>
    </citation>
    <scope>NUCLEOTIDE SEQUENCE [LARGE SCALE GENOMIC DNA]</scope>
</reference>
<accession>A0A2M7Z7F7</accession>
<dbReference type="Proteomes" id="UP000230843">
    <property type="component" value="Unassembled WGS sequence"/>
</dbReference>
<comment type="function">
    <text evidence="8 10">GTPase that plays an essential role in the late steps of ribosome biogenesis.</text>
</comment>
<feature type="binding site" evidence="8">
    <location>
        <begin position="131"/>
        <end position="134"/>
    </location>
    <ligand>
        <name>GTP</name>
        <dbReference type="ChEBI" id="CHEBI:37565"/>
        <label>1</label>
    </ligand>
</feature>
<dbReference type="CDD" id="cd01894">
    <property type="entry name" value="EngA1"/>
    <property type="match status" value="1"/>
</dbReference>
<dbReference type="PANTHER" id="PTHR43834">
    <property type="entry name" value="GTPASE DER"/>
    <property type="match status" value="1"/>
</dbReference>
<evidence type="ECO:0000256" key="2">
    <source>
        <dbReference type="ARBA" id="ARBA00020953"/>
    </source>
</evidence>
<keyword evidence="3 8" id="KW-0690">Ribosome biogenesis</keyword>
<protein>
    <recommendedName>
        <fullName evidence="2 8">GTPase Der</fullName>
    </recommendedName>
    <alternativeName>
        <fullName evidence="7 8">GTP-binding protein EngA</fullName>
    </alternativeName>
</protein>
<evidence type="ECO:0000259" key="11">
    <source>
        <dbReference type="PROSITE" id="PS51712"/>
    </source>
</evidence>
<evidence type="ECO:0000313" key="12">
    <source>
        <dbReference type="EMBL" id="PJA90158.1"/>
    </source>
</evidence>
<organism evidence="12 13">
    <name type="scientific">Candidatus Magasanikbacteria bacterium CG_4_9_14_3_um_filter_32_9</name>
    <dbReference type="NCBI Taxonomy" id="1974644"/>
    <lineage>
        <taxon>Bacteria</taxon>
        <taxon>Candidatus Magasanikiibacteriota</taxon>
    </lineage>
</organism>
<dbReference type="PANTHER" id="PTHR43834:SF6">
    <property type="entry name" value="GTPASE DER"/>
    <property type="match status" value="1"/>
</dbReference>
<sequence>MPTPAQILDTQLPTIALVGRVNVGKSTLFNKLIEQEKALVSKIAGTTRTRNEGEMYWHGQRVKIVDTGGLTFSEDVLLEEEIIEQSEKALKEADVILFITDAHTGILPQERELAKILLTKYKDKPIMLLANKVDSTKIERELAANEKEWYKLGFGAPFSVSATSGRNVGDFLDKLYKTLETVELKPKDYKEIKDIINITIIGKPNVGKSSLFNKIIGEDKVIISDMAHTTREPFDTLVTYTQKVGGEEKIYNLNFVDTAGIRRKARVDGFLERKGIIKSIDSVDKSDLILFVLDGTDPISSQDKQLGGLLEKRAKSVIIVLNKWDLAEDNSEKHQIEVKKLIYANFPHLDFAPIIFTSGLSGEKTHKLFPELIRIWNARHTFISRGALKVFMDGIIKTHKPSRGKGTRQPKILGFKQIDSNPPVFELAIKYRTSLHRSYVNFIENKLREQFDFLGTPVIIKLRKTKM</sequence>
<dbReference type="InterPro" id="IPR016484">
    <property type="entry name" value="GTPase_Der"/>
</dbReference>
<dbReference type="NCBIfam" id="TIGR03594">
    <property type="entry name" value="GTPase_EngA"/>
    <property type="match status" value="1"/>
</dbReference>
<dbReference type="GO" id="GO:0042254">
    <property type="term" value="P:ribosome biogenesis"/>
    <property type="evidence" value="ECO:0007669"/>
    <property type="project" value="UniProtKB-KW"/>
</dbReference>
<keyword evidence="5 8" id="KW-0547">Nucleotide-binding</keyword>
<feature type="binding site" evidence="8">
    <location>
        <begin position="257"/>
        <end position="261"/>
    </location>
    <ligand>
        <name>GTP</name>
        <dbReference type="ChEBI" id="CHEBI:37565"/>
        <label>2</label>
    </ligand>
</feature>
<keyword evidence="4 10" id="KW-0677">Repeat</keyword>
<dbReference type="Gene3D" id="3.40.50.300">
    <property type="entry name" value="P-loop containing nucleotide triphosphate hydrolases"/>
    <property type="match status" value="2"/>
</dbReference>
<dbReference type="Pfam" id="PF01926">
    <property type="entry name" value="MMR_HSR1"/>
    <property type="match status" value="2"/>
</dbReference>
<proteinExistence type="inferred from homology"/>
<comment type="similarity">
    <text evidence="1 8 9 10">Belongs to the TRAFAC class TrmE-Era-EngA-EngB-Septin-like GTPase superfamily. EngA (Der) GTPase family.</text>
</comment>
<dbReference type="AlphaFoldDB" id="A0A2M7Z7F7"/>
<dbReference type="NCBIfam" id="TIGR00231">
    <property type="entry name" value="small_GTP"/>
    <property type="match status" value="2"/>
</dbReference>
<dbReference type="GO" id="GO:0043022">
    <property type="term" value="F:ribosome binding"/>
    <property type="evidence" value="ECO:0007669"/>
    <property type="project" value="TreeGrafter"/>
</dbReference>
<gene>
    <name evidence="8 12" type="primary">der</name>
    <name evidence="12" type="ORF">CO137_00925</name>
</gene>
<dbReference type="InterPro" id="IPR027417">
    <property type="entry name" value="P-loop_NTPase"/>
</dbReference>
<evidence type="ECO:0000256" key="1">
    <source>
        <dbReference type="ARBA" id="ARBA00008279"/>
    </source>
</evidence>
<dbReference type="InterPro" id="IPR015946">
    <property type="entry name" value="KH_dom-like_a/b"/>
</dbReference>
<dbReference type="PRINTS" id="PR00326">
    <property type="entry name" value="GTP1OBG"/>
</dbReference>
<dbReference type="SUPFAM" id="SSF52540">
    <property type="entry name" value="P-loop containing nucleoside triphosphate hydrolases"/>
    <property type="match status" value="2"/>
</dbReference>
<dbReference type="Gene3D" id="3.30.300.20">
    <property type="match status" value="1"/>
</dbReference>